<dbReference type="GO" id="GO:0032454">
    <property type="term" value="F:histone H3K9 demethylase activity"/>
    <property type="evidence" value="ECO:0007669"/>
    <property type="project" value="InterPro"/>
</dbReference>
<feature type="compositionally biased region" description="Basic residues" evidence="9">
    <location>
        <begin position="444"/>
        <end position="459"/>
    </location>
</feature>
<keyword evidence="13" id="KW-1185">Reference proteome</keyword>
<evidence type="ECO:0000256" key="6">
    <source>
        <dbReference type="ARBA" id="ARBA00023242"/>
    </source>
</evidence>
<comment type="subcellular location">
    <subcellularLocation>
        <location evidence="1">Nucleus</location>
    </subcellularLocation>
</comment>
<dbReference type="GO" id="GO:0031490">
    <property type="term" value="F:chromatin DNA binding"/>
    <property type="evidence" value="ECO:0007669"/>
    <property type="project" value="TreeGrafter"/>
</dbReference>
<feature type="compositionally biased region" description="Basic and acidic residues" evidence="9">
    <location>
        <begin position="477"/>
        <end position="495"/>
    </location>
</feature>
<dbReference type="GO" id="GO:0006357">
    <property type="term" value="P:regulation of transcription by RNA polymerase II"/>
    <property type="evidence" value="ECO:0007669"/>
    <property type="project" value="TreeGrafter"/>
</dbReference>
<evidence type="ECO:0000256" key="9">
    <source>
        <dbReference type="SAM" id="MobiDB-lite"/>
    </source>
</evidence>
<dbReference type="PROSITE" id="PS51667">
    <property type="entry name" value="WRC"/>
    <property type="match status" value="1"/>
</dbReference>
<evidence type="ECO:0000256" key="7">
    <source>
        <dbReference type="PROSITE-ProRule" id="PRU00175"/>
    </source>
</evidence>
<feature type="region of interest" description="Disordered" evidence="9">
    <location>
        <begin position="238"/>
        <end position="306"/>
    </location>
</feature>
<feature type="compositionally biased region" description="Basic and acidic residues" evidence="9">
    <location>
        <begin position="246"/>
        <end position="256"/>
    </location>
</feature>
<feature type="region of interest" description="Disordered" evidence="9">
    <location>
        <begin position="42"/>
        <end position="72"/>
    </location>
</feature>
<dbReference type="Proteomes" id="UP000593562">
    <property type="component" value="Unassembled WGS sequence"/>
</dbReference>
<dbReference type="InterPro" id="IPR017956">
    <property type="entry name" value="AT_hook_DNA-bd_motif"/>
</dbReference>
<feature type="compositionally biased region" description="Basic and acidic residues" evidence="9">
    <location>
        <begin position="506"/>
        <end position="515"/>
    </location>
</feature>
<dbReference type="InterPro" id="IPR045109">
    <property type="entry name" value="LSDs-like"/>
</dbReference>
<dbReference type="InterPro" id="IPR018866">
    <property type="entry name" value="Znf-4CXXC_R1"/>
</dbReference>
<sequence length="1143" mass="125192">MDEYRRCSRSTGNWRCGERASTGRALCEKHYMFMVKRNEEIKEKKRKRDNGTGAELGSQKRSRNRQGSDENSKMMLQRVGGEDGLPNTDVGFCGEGIHGVCGMKNGENDTSVFCGSVLVPSEPCEEDGGARTNGAEEAQGGVSAEVAWNNSCLGHGGEANAGNGDIRLGEGGNQDELCAFSVHGEGVGSLFGGVHGGNIGLCYNGNGFQCLNTESGCASLDAIQNLFGEITYGDGGEGNQNGYLEDSQHDKDEVIPKKSKPGRPKGSKNKPKIHADDGTKDEDKLLRGKRKFGRPKGSKNQMKKLAGEEQLVPVEVTGDNGEGIVREKIGLVENAGKILQIRKLGRPKGSKNKKTAFAAGNQEIISNHADGGDETMTLLGLEKEQTSLFGKGDQAVSAELTGVDGGANGNFQPKRIPNQPKGSKGEDKKAAGDSEEGNNIVQRKERRGRPKGSKNKKKNVAGDGVAGYSEVGNKIVQPKENRGSPKGSKSKEKNVAGDGAAGDSEEGNKIVQQKERRGRPKGSKNKEKNVAGDGAAGNSEEGTKIVQQKERRGRPKGSKSKKKIIAGNGAAGDSENGNKIFQQKERRGGLKGSKIKKHSLVADNQDIYVQTVETSHNVADRIVAIEGLDGGRTTFLSEEVGAMAGEQKISATSIGNMTLVPKRGRPKCSKKKKPLSAEEDQSRIGEIKNRNRGDGRSMEKRGRPIDATSWKKKERGLRCHQCLRSKRNKVVICSHCQRRRYCHKCLSKWYPDKTRKDVEIACPFCCGNCNCRLCLKEDLAVLVVQEEEVDTKLQKLLYLLDRTLPLLRDIQQEQSSELDVEANIFGEPLTEDTVPRSVIEDDDRVYCAMSQLAVSRKRKWYCDFNISDGEFQTRSKEEGSSNLQYAERGYRKDTALNDKIPEHWNGLESQVALRGNETKADICDLPACTEADGRIPCPPIVHRGCGSQILVLKRIFEANWVDKLVKSAERLTSTYKSPSIDISHECSLCRPTSNLDNEEKHVEVNVLTHTTKVKVAQWQRKVEENLKKEFEAEDLCKLYGKKHELSDETNSPGFSHNGVTIESDSSLEWLYAKEGKLDEQQTTSNELGDLATSIQIFNSRADDSSSFLEEDCVRTNNDVVKKMALYAASFATSEAANLMSAME</sequence>
<reference evidence="12 13" key="1">
    <citation type="journal article" date="2020" name="Nat. Commun.">
        <title>Genome of Tripterygium wilfordii and identification of cytochrome P450 involved in triptolide biosynthesis.</title>
        <authorList>
            <person name="Tu L."/>
            <person name="Su P."/>
            <person name="Zhang Z."/>
            <person name="Gao L."/>
            <person name="Wang J."/>
            <person name="Hu T."/>
            <person name="Zhou J."/>
            <person name="Zhang Y."/>
            <person name="Zhao Y."/>
            <person name="Liu Y."/>
            <person name="Song Y."/>
            <person name="Tong Y."/>
            <person name="Lu Y."/>
            <person name="Yang J."/>
            <person name="Xu C."/>
            <person name="Jia M."/>
            <person name="Peters R.J."/>
            <person name="Huang L."/>
            <person name="Gao W."/>
        </authorList>
    </citation>
    <scope>NUCLEOTIDE SEQUENCE [LARGE SCALE GENOMIC DNA]</scope>
    <source>
        <strain evidence="13">cv. XIE 37</strain>
        <tissue evidence="12">Leaf</tissue>
    </source>
</reference>
<comment type="similarity">
    <text evidence="2">Belongs to the JARID1 histone demethylase family.</text>
</comment>
<dbReference type="AlphaFoldDB" id="A0A7J7CFD2"/>
<proteinExistence type="inferred from homology"/>
<protein>
    <submittedName>
        <fullName evidence="12">Uncharacterized protein</fullName>
    </submittedName>
</protein>
<dbReference type="InterPro" id="IPR001841">
    <property type="entry name" value="Znf_RING"/>
</dbReference>
<evidence type="ECO:0000259" key="11">
    <source>
        <dbReference type="PROSITE" id="PS51667"/>
    </source>
</evidence>
<keyword evidence="6" id="KW-0539">Nucleus</keyword>
<dbReference type="PANTHER" id="PTHR12549:SF38">
    <property type="entry name" value="JMJC DOMAIN-CONTAINING HISTONE DEMETHYLASE 2, ISOFORM A"/>
    <property type="match status" value="1"/>
</dbReference>
<dbReference type="GO" id="GO:0000785">
    <property type="term" value="C:chromatin"/>
    <property type="evidence" value="ECO:0007669"/>
    <property type="project" value="TreeGrafter"/>
</dbReference>
<keyword evidence="4" id="KW-0805">Transcription regulation</keyword>
<gene>
    <name evidence="12" type="ORF">HS088_TW18G01121</name>
</gene>
<feature type="region of interest" description="Disordered" evidence="9">
    <location>
        <begin position="661"/>
        <end position="707"/>
    </location>
</feature>
<dbReference type="PANTHER" id="PTHR12549">
    <property type="entry name" value="JMJC DOMAIN-CONTAINING HISTONE DEMETHYLATION PROTEIN"/>
    <property type="match status" value="1"/>
</dbReference>
<dbReference type="InterPro" id="IPR014977">
    <property type="entry name" value="WRC_dom"/>
</dbReference>
<dbReference type="InParanoid" id="A0A7J7CFD2"/>
<dbReference type="EMBL" id="JAAARO010000018">
    <property type="protein sequence ID" value="KAF5732426.1"/>
    <property type="molecule type" value="Genomic_DNA"/>
</dbReference>
<keyword evidence="7" id="KW-0863">Zinc-finger</keyword>
<dbReference type="PROSITE" id="PS50089">
    <property type="entry name" value="ZF_RING_2"/>
    <property type="match status" value="1"/>
</dbReference>
<comment type="caution">
    <text evidence="12">The sequence shown here is derived from an EMBL/GenBank/DDBJ whole genome shotgun (WGS) entry which is preliminary data.</text>
</comment>
<evidence type="ECO:0000256" key="3">
    <source>
        <dbReference type="ARBA" id="ARBA00022723"/>
    </source>
</evidence>
<keyword evidence="3" id="KW-0479">Metal-binding</keyword>
<comment type="caution">
    <text evidence="8">Lacks conserved residue(s) required for the propagation of feature annotation.</text>
</comment>
<evidence type="ECO:0000256" key="5">
    <source>
        <dbReference type="ARBA" id="ARBA00023163"/>
    </source>
</evidence>
<keyword evidence="7" id="KW-0862">Zinc</keyword>
<dbReference type="GO" id="GO:0000118">
    <property type="term" value="C:histone deacetylase complex"/>
    <property type="evidence" value="ECO:0007669"/>
    <property type="project" value="TreeGrafter"/>
</dbReference>
<feature type="compositionally biased region" description="Basic and acidic residues" evidence="9">
    <location>
        <begin position="273"/>
        <end position="286"/>
    </location>
</feature>
<feature type="compositionally biased region" description="Basic and acidic residues" evidence="9">
    <location>
        <begin position="680"/>
        <end position="704"/>
    </location>
</feature>
<dbReference type="Pfam" id="PF10497">
    <property type="entry name" value="zf-4CXXC_R1"/>
    <property type="match status" value="1"/>
</dbReference>
<name>A0A7J7CFD2_TRIWF</name>
<feature type="compositionally biased region" description="Basic residues" evidence="9">
    <location>
        <begin position="551"/>
        <end position="564"/>
    </location>
</feature>
<dbReference type="GO" id="GO:0008270">
    <property type="term" value="F:zinc ion binding"/>
    <property type="evidence" value="ECO:0007669"/>
    <property type="project" value="UniProtKB-KW"/>
</dbReference>
<feature type="compositionally biased region" description="Basic and acidic residues" evidence="9">
    <location>
        <begin position="423"/>
        <end position="432"/>
    </location>
</feature>
<dbReference type="GO" id="GO:0003712">
    <property type="term" value="F:transcription coregulator activity"/>
    <property type="evidence" value="ECO:0007669"/>
    <property type="project" value="TreeGrafter"/>
</dbReference>
<evidence type="ECO:0000256" key="2">
    <source>
        <dbReference type="ARBA" id="ARBA00006801"/>
    </source>
</evidence>
<feature type="domain" description="WRC" evidence="11">
    <location>
        <begin position="1"/>
        <end position="46"/>
    </location>
</feature>
<evidence type="ECO:0000313" key="12">
    <source>
        <dbReference type="EMBL" id="KAF5732426.1"/>
    </source>
</evidence>
<feature type="compositionally biased region" description="Basic residues" evidence="9">
    <location>
        <begin position="287"/>
        <end position="297"/>
    </location>
</feature>
<organism evidence="12 13">
    <name type="scientific">Tripterygium wilfordii</name>
    <name type="common">Thunder God vine</name>
    <dbReference type="NCBI Taxonomy" id="458696"/>
    <lineage>
        <taxon>Eukaryota</taxon>
        <taxon>Viridiplantae</taxon>
        <taxon>Streptophyta</taxon>
        <taxon>Embryophyta</taxon>
        <taxon>Tracheophyta</taxon>
        <taxon>Spermatophyta</taxon>
        <taxon>Magnoliopsida</taxon>
        <taxon>eudicotyledons</taxon>
        <taxon>Gunneridae</taxon>
        <taxon>Pentapetalae</taxon>
        <taxon>rosids</taxon>
        <taxon>fabids</taxon>
        <taxon>Celastrales</taxon>
        <taxon>Celastraceae</taxon>
        <taxon>Tripterygium</taxon>
    </lineage>
</organism>
<feature type="compositionally biased region" description="Basic and acidic residues" evidence="9">
    <location>
        <begin position="541"/>
        <end position="550"/>
    </location>
</feature>
<evidence type="ECO:0000259" key="10">
    <source>
        <dbReference type="PROSITE" id="PS50089"/>
    </source>
</evidence>
<feature type="compositionally biased region" description="Basic residues" evidence="9">
    <location>
        <begin position="662"/>
        <end position="674"/>
    </location>
</feature>
<feature type="region of interest" description="Disordered" evidence="9">
    <location>
        <begin position="400"/>
        <end position="578"/>
    </location>
</feature>
<evidence type="ECO:0000256" key="8">
    <source>
        <dbReference type="PROSITE-ProRule" id="PRU01002"/>
    </source>
</evidence>
<feature type="domain" description="RING-type" evidence="10">
    <location>
        <begin position="719"/>
        <end position="765"/>
    </location>
</feature>
<accession>A0A7J7CFD2</accession>
<evidence type="ECO:0000256" key="4">
    <source>
        <dbReference type="ARBA" id="ARBA00023015"/>
    </source>
</evidence>
<dbReference type="SMART" id="SM00384">
    <property type="entry name" value="AT_hook"/>
    <property type="match status" value="7"/>
</dbReference>
<evidence type="ECO:0000313" key="13">
    <source>
        <dbReference type="Proteomes" id="UP000593562"/>
    </source>
</evidence>
<feature type="compositionally biased region" description="Basic residues" evidence="9">
    <location>
        <begin position="257"/>
        <end position="272"/>
    </location>
</feature>
<keyword evidence="5" id="KW-0804">Transcription</keyword>
<evidence type="ECO:0000256" key="1">
    <source>
        <dbReference type="ARBA" id="ARBA00004123"/>
    </source>
</evidence>